<dbReference type="Proteomes" id="UP000238426">
    <property type="component" value="Unassembled WGS sequence"/>
</dbReference>
<dbReference type="AlphaFoldDB" id="A0A2T1N987"/>
<evidence type="ECO:0000313" key="1">
    <source>
        <dbReference type="EMBL" id="PSG88393.1"/>
    </source>
</evidence>
<organism evidence="1 2">
    <name type="scientific">Aurantibacter aestuarii</name>
    <dbReference type="NCBI Taxonomy" id="1266046"/>
    <lineage>
        <taxon>Bacteria</taxon>
        <taxon>Pseudomonadati</taxon>
        <taxon>Bacteroidota</taxon>
        <taxon>Flavobacteriia</taxon>
        <taxon>Flavobacteriales</taxon>
        <taxon>Flavobacteriaceae</taxon>
        <taxon>Aurantibacter</taxon>
    </lineage>
</organism>
<name>A0A2T1N987_9FLAO</name>
<sequence length="144" mass="16929">MFVRTFFMKLRELHILDDVLEVYPSQIGKLYLYNDLVILEVLEGVHVTYKKLKVIINKINSFYGDRKIGFISNRINTYSIEAIDYPKFAQALPNIMIFTVCYYSLKAAYNLELEKRFLNNPIPSFTSLIDAYNYTKSYILKKAN</sequence>
<protein>
    <submittedName>
        <fullName evidence="1">Uncharacterized protein</fullName>
    </submittedName>
</protein>
<reference evidence="1 2" key="1">
    <citation type="submission" date="2018-03" db="EMBL/GenBank/DDBJ databases">
        <title>Mesoflavibacter sp. HG37 and Mesoflavibacter sp. HG96 sp.nov., two marine bacteria isolated from seawater of Western Pacific Ocean.</title>
        <authorList>
            <person name="Cheng H."/>
            <person name="Wu Y.-H."/>
            <person name="Guo L.-L."/>
            <person name="Xu X.-W."/>
        </authorList>
    </citation>
    <scope>NUCLEOTIDE SEQUENCE [LARGE SCALE GENOMIC DNA]</scope>
    <source>
        <strain evidence="1 2">KCTC 32269</strain>
    </source>
</reference>
<accession>A0A2T1N987</accession>
<proteinExistence type="predicted"/>
<keyword evidence="2" id="KW-1185">Reference proteome</keyword>
<comment type="caution">
    <text evidence="1">The sequence shown here is derived from an EMBL/GenBank/DDBJ whole genome shotgun (WGS) entry which is preliminary data.</text>
</comment>
<evidence type="ECO:0000313" key="2">
    <source>
        <dbReference type="Proteomes" id="UP000238426"/>
    </source>
</evidence>
<gene>
    <name evidence="1" type="ORF">C7H52_08820</name>
</gene>
<dbReference type="EMBL" id="PXOQ01000009">
    <property type="protein sequence ID" value="PSG88393.1"/>
    <property type="molecule type" value="Genomic_DNA"/>
</dbReference>